<protein>
    <submittedName>
        <fullName evidence="2">IS200/IS605 family transposase</fullName>
    </submittedName>
</protein>
<dbReference type="Pfam" id="PF01797">
    <property type="entry name" value="Y1_Tnp"/>
    <property type="match status" value="1"/>
</dbReference>
<dbReference type="RefSeq" id="WP_070487917.1">
    <property type="nucleotide sequence ID" value="NZ_BNHR01000018.1"/>
</dbReference>
<gene>
    <name evidence="2" type="primary">tnpA</name>
    <name evidence="2" type="ORF">PF593_07250</name>
</gene>
<dbReference type="EMBL" id="JAQIEV010000031">
    <property type="protein sequence ID" value="MDA3782936.1"/>
    <property type="molecule type" value="Genomic_DNA"/>
</dbReference>
<evidence type="ECO:0000259" key="1">
    <source>
        <dbReference type="SMART" id="SM01321"/>
    </source>
</evidence>
<dbReference type="Proteomes" id="UP001213083">
    <property type="component" value="Unassembled WGS sequence"/>
</dbReference>
<dbReference type="Gene3D" id="3.30.70.1290">
    <property type="entry name" value="Transposase IS200-like"/>
    <property type="match status" value="1"/>
</dbReference>
<dbReference type="InterPro" id="IPR036515">
    <property type="entry name" value="Transposase_17_sf"/>
</dbReference>
<comment type="caution">
    <text evidence="2">The sequence shown here is derived from an EMBL/GenBank/DDBJ whole genome shotgun (WGS) entry which is preliminary data.</text>
</comment>
<dbReference type="InterPro" id="IPR002686">
    <property type="entry name" value="Transposase_17"/>
</dbReference>
<dbReference type="SMART" id="SM01321">
    <property type="entry name" value="Y1_Tnp"/>
    <property type="match status" value="1"/>
</dbReference>
<proteinExistence type="predicted"/>
<sequence length="151" mass="17613">MADKIQDAVYAQRYVYNCHYHLIWCTKYRNQVFTTEDLASEMKELILKAASRNDIRIEKLEVMPDHVHAMISFRPSKSISEVVKALKGNTGYAFLRKHPEIREQECWGGHLWSSSYYIGTVGNMSKYTVERYINDQIYNAKKAGKPYPSTH</sequence>
<name>A0ABD4W2W1_9LACO</name>
<dbReference type="AlphaFoldDB" id="A0ABD4W2W1"/>
<reference evidence="2 3" key="1">
    <citation type="submission" date="2023-01" db="EMBL/GenBank/DDBJ databases">
        <title>Sequencing of the bacterial strains from artisanal fermented milk Matsoni.</title>
        <authorList>
            <person name="Rozman V."/>
            <person name="Accetto T."/>
            <person name="Bogovic Matijasic B."/>
        </authorList>
    </citation>
    <scope>NUCLEOTIDE SEQUENCE [LARGE SCALE GENOMIC DNA]</scope>
    <source>
        <strain evidence="3">lbl143</strain>
    </source>
</reference>
<dbReference type="SUPFAM" id="SSF143422">
    <property type="entry name" value="Transposase IS200-like"/>
    <property type="match status" value="1"/>
</dbReference>
<dbReference type="PANTHER" id="PTHR33360">
    <property type="entry name" value="TRANSPOSASE FOR INSERTION SEQUENCE ELEMENT IS200"/>
    <property type="match status" value="1"/>
</dbReference>
<organism evidence="2 3">
    <name type="scientific">Lactobacillus delbrueckii</name>
    <dbReference type="NCBI Taxonomy" id="1584"/>
    <lineage>
        <taxon>Bacteria</taxon>
        <taxon>Bacillati</taxon>
        <taxon>Bacillota</taxon>
        <taxon>Bacilli</taxon>
        <taxon>Lactobacillales</taxon>
        <taxon>Lactobacillaceae</taxon>
        <taxon>Lactobacillus</taxon>
    </lineage>
</organism>
<evidence type="ECO:0000313" key="2">
    <source>
        <dbReference type="EMBL" id="MDA3782936.1"/>
    </source>
</evidence>
<evidence type="ECO:0000313" key="3">
    <source>
        <dbReference type="Proteomes" id="UP001213083"/>
    </source>
</evidence>
<feature type="domain" description="Transposase IS200-like" evidence="1">
    <location>
        <begin position="15"/>
        <end position="136"/>
    </location>
</feature>
<accession>A0ABD4W2W1</accession>
<dbReference type="PANTHER" id="PTHR33360:SF2">
    <property type="entry name" value="TRANSPOSASE FOR INSERTION SEQUENCE ELEMENT IS200"/>
    <property type="match status" value="1"/>
</dbReference>
<dbReference type="NCBIfam" id="NF033573">
    <property type="entry name" value="transpos_IS200"/>
    <property type="match status" value="1"/>
</dbReference>